<keyword evidence="2" id="KW-0012">Acyltransferase</keyword>
<dbReference type="SUPFAM" id="SSF55729">
    <property type="entry name" value="Acyl-CoA N-acyltransferases (Nat)"/>
    <property type="match status" value="1"/>
</dbReference>
<reference evidence="2" key="1">
    <citation type="submission" date="2023-03" db="EMBL/GenBank/DDBJ databases">
        <title>Draft genome sequence of a Mycolicibacterium mageritense strain H4_3_1 isolated from a hybrid biological-inorganic system reactor.</title>
        <authorList>
            <person name="Feng X."/>
            <person name="Kazama D."/>
            <person name="Sato K."/>
            <person name="Kobayashi H."/>
        </authorList>
    </citation>
    <scope>NUCLEOTIDE SEQUENCE</scope>
    <source>
        <strain evidence="2">H4_3_1</strain>
    </source>
</reference>
<dbReference type="InterPro" id="IPR000182">
    <property type="entry name" value="GNAT_dom"/>
</dbReference>
<proteinExistence type="predicted"/>
<feature type="domain" description="N-acetyltransferase" evidence="1">
    <location>
        <begin position="28"/>
        <end position="197"/>
    </location>
</feature>
<protein>
    <submittedName>
        <fullName evidence="2">Ribosomal N-acetyltransferase YdaF</fullName>
        <ecNumber evidence="2">2.3.1.-</ecNumber>
    </submittedName>
</protein>
<name>A0AAI8TV49_MYCME</name>
<dbReference type="GO" id="GO:0005737">
    <property type="term" value="C:cytoplasm"/>
    <property type="evidence" value="ECO:0007669"/>
    <property type="project" value="TreeGrafter"/>
</dbReference>
<dbReference type="EMBL" id="AP027452">
    <property type="protein sequence ID" value="BDY29520.1"/>
    <property type="molecule type" value="Genomic_DNA"/>
</dbReference>
<accession>A0AAI8TV49</accession>
<dbReference type="PROSITE" id="PS51186">
    <property type="entry name" value="GNAT"/>
    <property type="match status" value="1"/>
</dbReference>
<dbReference type="EC" id="2.3.1.-" evidence="2"/>
<gene>
    <name evidence="2" type="primary">ydaF</name>
    <name evidence="2" type="ORF">hbim_03458</name>
</gene>
<evidence type="ECO:0000259" key="1">
    <source>
        <dbReference type="PROSITE" id="PS51186"/>
    </source>
</evidence>
<keyword evidence="2" id="KW-0808">Transferase</keyword>
<dbReference type="InterPro" id="IPR016181">
    <property type="entry name" value="Acyl_CoA_acyltransferase"/>
</dbReference>
<evidence type="ECO:0000313" key="2">
    <source>
        <dbReference type="EMBL" id="BDY29520.1"/>
    </source>
</evidence>
<evidence type="ECO:0000313" key="3">
    <source>
        <dbReference type="Proteomes" id="UP001241092"/>
    </source>
</evidence>
<dbReference type="GO" id="GO:0008999">
    <property type="term" value="F:protein-N-terminal-alanine acetyltransferase activity"/>
    <property type="evidence" value="ECO:0007669"/>
    <property type="project" value="TreeGrafter"/>
</dbReference>
<dbReference type="AlphaFoldDB" id="A0AAI8TV49"/>
<dbReference type="GO" id="GO:1990189">
    <property type="term" value="F:protein N-terminal-serine acetyltransferase activity"/>
    <property type="evidence" value="ECO:0007669"/>
    <property type="project" value="TreeGrafter"/>
</dbReference>
<dbReference type="PANTHER" id="PTHR43441:SF10">
    <property type="entry name" value="ACETYLTRANSFERASE"/>
    <property type="match status" value="1"/>
</dbReference>
<dbReference type="PANTHER" id="PTHR43441">
    <property type="entry name" value="RIBOSOMAL-PROTEIN-SERINE ACETYLTRANSFERASE"/>
    <property type="match status" value="1"/>
</dbReference>
<dbReference type="Pfam" id="PF13302">
    <property type="entry name" value="Acetyltransf_3"/>
    <property type="match status" value="1"/>
</dbReference>
<organism evidence="2 3">
    <name type="scientific">Mycolicibacterium mageritense</name>
    <name type="common">Mycobacterium mageritense</name>
    <dbReference type="NCBI Taxonomy" id="53462"/>
    <lineage>
        <taxon>Bacteria</taxon>
        <taxon>Bacillati</taxon>
        <taxon>Actinomycetota</taxon>
        <taxon>Actinomycetes</taxon>
        <taxon>Mycobacteriales</taxon>
        <taxon>Mycobacteriaceae</taxon>
        <taxon>Mycolicibacterium</taxon>
    </lineage>
</organism>
<sequence>MSELGVRLRRVLGAAPTLTGVTDHGVAVMMRTPRFSDADTWREVRLADQALIEPFWDHSTLSWAERHTRRAWIRECVSARMRMRAGGGLHTVIDVDGRLAGQCDVWLDGFHGRSELGLWVGSRHARAGVGTTAIRLAIGHLFGELGIERIAAPIAVGNSATVKLAQRLGFTREGVMRNYMRVGDGRRDHELWSLVRDDWVSAR</sequence>
<dbReference type="Gene3D" id="3.40.630.30">
    <property type="match status" value="1"/>
</dbReference>
<dbReference type="InterPro" id="IPR051908">
    <property type="entry name" value="Ribosomal_N-acetyltransferase"/>
</dbReference>
<dbReference type="Proteomes" id="UP001241092">
    <property type="component" value="Chromosome"/>
</dbReference>